<protein>
    <recommendedName>
        <fullName evidence="3">Glycine zipper domain-containing protein</fullName>
    </recommendedName>
</protein>
<reference evidence="1 2" key="1">
    <citation type="submission" date="2019-07" db="EMBL/GenBank/DDBJ databases">
        <title>Genomics analysis of Aphanomyces spp. identifies a new class of oomycete effector associated with host adaptation.</title>
        <authorList>
            <person name="Gaulin E."/>
        </authorList>
    </citation>
    <scope>NUCLEOTIDE SEQUENCE [LARGE SCALE GENOMIC DNA]</scope>
    <source>
        <strain evidence="1 2">ATCC 201684</strain>
    </source>
</reference>
<comment type="caution">
    <text evidence="1">The sequence shown here is derived from an EMBL/GenBank/DDBJ whole genome shotgun (WGS) entry which is preliminary data.</text>
</comment>
<organism evidence="1 2">
    <name type="scientific">Aphanomyces euteiches</name>
    <dbReference type="NCBI Taxonomy" id="100861"/>
    <lineage>
        <taxon>Eukaryota</taxon>
        <taxon>Sar</taxon>
        <taxon>Stramenopiles</taxon>
        <taxon>Oomycota</taxon>
        <taxon>Saprolegniomycetes</taxon>
        <taxon>Saprolegniales</taxon>
        <taxon>Verrucalvaceae</taxon>
        <taxon>Aphanomyces</taxon>
    </lineage>
</organism>
<evidence type="ECO:0000313" key="1">
    <source>
        <dbReference type="EMBL" id="KAF0723022.1"/>
    </source>
</evidence>
<keyword evidence="2" id="KW-1185">Reference proteome</keyword>
<evidence type="ECO:0000313" key="2">
    <source>
        <dbReference type="Proteomes" id="UP000481153"/>
    </source>
</evidence>
<accession>A0A6G0W918</accession>
<proteinExistence type="predicted"/>
<dbReference type="Proteomes" id="UP000481153">
    <property type="component" value="Unassembled WGS sequence"/>
</dbReference>
<sequence length="219" mass="22217">MRVFIPLAATTAFAFNYGQPNQPFGLEEPRALKAAPGRFNSPDAFAALNVYSPYYAADETRGLTTAGRQGARPYATKADQPNRLLTRYYRGNYGHSARRFSRAAGRFAAGGLQGAVESDVGGKAGKRFAGRYETSGRRIGGKVGGVVGGALGGAAGGVAGGALGSLAGPAGTAFGSAAGGTIGAAAGTSGGRRAGTWLGGKIGRQIDKFKARKSAKPRV</sequence>
<dbReference type="AlphaFoldDB" id="A0A6G0W918"/>
<dbReference type="VEuPathDB" id="FungiDB:AeMF1_018775"/>
<evidence type="ECO:0008006" key="3">
    <source>
        <dbReference type="Google" id="ProtNLM"/>
    </source>
</evidence>
<name>A0A6G0W918_9STRA</name>
<dbReference type="EMBL" id="VJMJ01000318">
    <property type="protein sequence ID" value="KAF0723022.1"/>
    <property type="molecule type" value="Genomic_DNA"/>
</dbReference>
<gene>
    <name evidence="1" type="ORF">Ae201684_017986</name>
</gene>